<feature type="transmembrane region" description="Helical" evidence="1">
    <location>
        <begin position="52"/>
        <end position="70"/>
    </location>
</feature>
<keyword evidence="1 2" id="KW-0812">Transmembrane</keyword>
<evidence type="ECO:0000313" key="3">
    <source>
        <dbReference type="Proteomes" id="UP001162800"/>
    </source>
</evidence>
<proteinExistence type="predicted"/>
<dbReference type="EMBL" id="CP106881">
    <property type="protein sequence ID" value="UYG50714.1"/>
    <property type="molecule type" value="Genomic_DNA"/>
</dbReference>
<dbReference type="Pfam" id="PF11137">
    <property type="entry name" value="DUF2909"/>
    <property type="match status" value="1"/>
</dbReference>
<name>A0ABY6G6R6_9BURK</name>
<gene>
    <name evidence="2" type="ORF">M9799_11485</name>
</gene>
<feature type="transmembrane region" description="Helical" evidence="1">
    <location>
        <begin position="6"/>
        <end position="26"/>
    </location>
</feature>
<reference evidence="2" key="1">
    <citation type="submission" date="2022-09" db="EMBL/GenBank/DDBJ databases">
        <title>The complete genome of Acidovorax sp. 5MLIR.</title>
        <authorList>
            <person name="Liu L."/>
            <person name="Yue J."/>
            <person name="Yang F."/>
            <person name="Yuan J."/>
            <person name="Li L."/>
        </authorList>
    </citation>
    <scope>NUCLEOTIDE SEQUENCE</scope>
    <source>
        <strain evidence="2">5MLIR</strain>
    </source>
</reference>
<accession>A0ABY6G6R6</accession>
<dbReference type="NCBIfam" id="NF033233">
    <property type="entry name" value="twin_helix"/>
    <property type="match status" value="1"/>
</dbReference>
<protein>
    <submittedName>
        <fullName evidence="2">Twin transmembrane helix small protein</fullName>
    </submittedName>
</protein>
<dbReference type="Proteomes" id="UP001162800">
    <property type="component" value="Chromosome"/>
</dbReference>
<evidence type="ECO:0000256" key="1">
    <source>
        <dbReference type="SAM" id="Phobius"/>
    </source>
</evidence>
<evidence type="ECO:0000313" key="2">
    <source>
        <dbReference type="EMBL" id="UYG50714.1"/>
    </source>
</evidence>
<keyword evidence="1" id="KW-0472">Membrane</keyword>
<keyword evidence="1" id="KW-1133">Transmembrane helix</keyword>
<sequence length="84" mass="9426">MLFMKIFIALAFLGILASLGSALFFMMRRPRNGSEDNAEDNRRRSQHMARALALRVGLSVLLFLCLLLSWKLGYIQPTGLAVGR</sequence>
<keyword evidence="3" id="KW-1185">Reference proteome</keyword>
<dbReference type="RefSeq" id="WP_231041811.1">
    <property type="nucleotide sequence ID" value="NZ_CP106881.1"/>
</dbReference>
<dbReference type="InterPro" id="IPR021313">
    <property type="entry name" value="DUF2909"/>
</dbReference>
<organism evidence="2 3">
    <name type="scientific">Comamonas endophytica</name>
    <dbReference type="NCBI Taxonomy" id="2949090"/>
    <lineage>
        <taxon>Bacteria</taxon>
        <taxon>Pseudomonadati</taxon>
        <taxon>Pseudomonadota</taxon>
        <taxon>Betaproteobacteria</taxon>
        <taxon>Burkholderiales</taxon>
        <taxon>Comamonadaceae</taxon>
        <taxon>Comamonas</taxon>
    </lineage>
</organism>